<sequence>MMTPTMDASKTPDSYRTMLDAMRCRWSVASSSCKCVCLTLELSLRGDTASLGGDEVLEANLVCKWSDRYVGSVKSRDRRSLISPPM</sequence>
<gene>
    <name evidence="1" type="ORF">PHSY_006421</name>
</gene>
<dbReference type="RefSeq" id="XP_012192413.1">
    <property type="nucleotide sequence ID" value="XM_012337023.1"/>
</dbReference>
<dbReference type="Proteomes" id="UP000014071">
    <property type="component" value="Unassembled WGS sequence"/>
</dbReference>
<accession>R9PBU6</accession>
<proteinExistence type="predicted"/>
<evidence type="ECO:0000313" key="1">
    <source>
        <dbReference type="EMBL" id="GAC98826.1"/>
    </source>
</evidence>
<evidence type="ECO:0000313" key="2">
    <source>
        <dbReference type="Proteomes" id="UP000014071"/>
    </source>
</evidence>
<dbReference type="HOGENOM" id="CLU_2498833_0_0_1"/>
<protein>
    <submittedName>
        <fullName evidence="1">Uncharacterized protein</fullName>
    </submittedName>
</protein>
<organism evidence="1 2">
    <name type="scientific">Pseudozyma hubeiensis (strain SY62)</name>
    <name type="common">Yeast</name>
    <dbReference type="NCBI Taxonomy" id="1305764"/>
    <lineage>
        <taxon>Eukaryota</taxon>
        <taxon>Fungi</taxon>
        <taxon>Dikarya</taxon>
        <taxon>Basidiomycota</taxon>
        <taxon>Ustilaginomycotina</taxon>
        <taxon>Ustilaginomycetes</taxon>
        <taxon>Ustilaginales</taxon>
        <taxon>Ustilaginaceae</taxon>
        <taxon>Pseudozyma</taxon>
    </lineage>
</organism>
<dbReference type="EMBL" id="DF238821">
    <property type="protein sequence ID" value="GAC98826.1"/>
    <property type="molecule type" value="Genomic_DNA"/>
</dbReference>
<keyword evidence="2" id="KW-1185">Reference proteome</keyword>
<reference evidence="2" key="1">
    <citation type="journal article" date="2013" name="Genome Announc.">
        <title>Draft genome sequence of the basidiomycetous yeast-like fungus Pseudozyma hubeiensis SY62, which produces an abundant amount of the biosurfactant mannosylerythritol lipids.</title>
        <authorList>
            <person name="Konishi M."/>
            <person name="Hatada Y."/>
            <person name="Horiuchi J."/>
        </authorList>
    </citation>
    <scope>NUCLEOTIDE SEQUENCE [LARGE SCALE GENOMIC DNA]</scope>
    <source>
        <strain evidence="2">SY62</strain>
    </source>
</reference>
<name>R9PBU6_PSEHS</name>
<dbReference type="GeneID" id="24111692"/>
<dbReference type="AlphaFoldDB" id="R9PBU6"/>